<keyword evidence="1" id="KW-0472">Membrane</keyword>
<sequence length="206" mass="21775">MNVRTDASAVAQIDNKKTQCLNKRRQRGVTLVELSVAVAVMGLIMAGAMVGVPRLMNSVKLSQEMKDWQMSALAVQNAVASGALPVTTTKDQILNLAIAEPFNRSAPDQLLNRFGGAITIEAVDGKNFPSSGVKVKSLGYPSAQCQEFANKMQGLFATLTINGTTIKDRTKALDMAEIPKACTQTAGANGQTDAASQADLEFTLAG</sequence>
<dbReference type="InterPro" id="IPR045584">
    <property type="entry name" value="Pilin-like"/>
</dbReference>
<evidence type="ECO:0000256" key="1">
    <source>
        <dbReference type="SAM" id="Phobius"/>
    </source>
</evidence>
<evidence type="ECO:0000259" key="2">
    <source>
        <dbReference type="Pfam" id="PF08805"/>
    </source>
</evidence>
<name>A0A0H3WSY4_9BURK</name>
<dbReference type="Pfam" id="PF07963">
    <property type="entry name" value="N_methyl"/>
    <property type="match status" value="1"/>
</dbReference>
<dbReference type="AlphaFoldDB" id="A0A0H3WSY4"/>
<gene>
    <name evidence="3" type="ORF">AB870_12435</name>
</gene>
<protein>
    <recommendedName>
        <fullName evidence="2">Type 4 secretion system PilS N-terminal domain-containing protein</fullName>
    </recommendedName>
</protein>
<accession>A0A0H3WSY4</accession>
<proteinExistence type="predicted"/>
<keyword evidence="1" id="KW-0812">Transmembrane</keyword>
<dbReference type="Proteomes" id="UP000035651">
    <property type="component" value="Chromosome"/>
</dbReference>
<evidence type="ECO:0000313" key="3">
    <source>
        <dbReference type="EMBL" id="AKM30740.1"/>
    </source>
</evidence>
<organism evidence="3 4">
    <name type="scientific">Pandoraea faecigallinarum</name>
    <dbReference type="NCBI Taxonomy" id="656179"/>
    <lineage>
        <taxon>Bacteria</taxon>
        <taxon>Pseudomonadati</taxon>
        <taxon>Pseudomonadota</taxon>
        <taxon>Betaproteobacteria</taxon>
        <taxon>Burkholderiales</taxon>
        <taxon>Burkholderiaceae</taxon>
        <taxon>Pandoraea</taxon>
    </lineage>
</organism>
<dbReference type="Gene3D" id="3.30.1690.10">
    <property type="entry name" value="TcpA-like pilin"/>
    <property type="match status" value="1"/>
</dbReference>
<dbReference type="InterPro" id="IPR014911">
    <property type="entry name" value="PilS_N"/>
</dbReference>
<evidence type="ECO:0000313" key="4">
    <source>
        <dbReference type="Proteomes" id="UP000035651"/>
    </source>
</evidence>
<keyword evidence="1" id="KW-1133">Transmembrane helix</keyword>
<dbReference type="PROSITE" id="PS00409">
    <property type="entry name" value="PROKAR_NTER_METHYL"/>
    <property type="match status" value="1"/>
</dbReference>
<feature type="transmembrane region" description="Helical" evidence="1">
    <location>
        <begin position="34"/>
        <end position="56"/>
    </location>
</feature>
<keyword evidence="4" id="KW-1185">Reference proteome</keyword>
<dbReference type="NCBIfam" id="TIGR02532">
    <property type="entry name" value="IV_pilin_GFxxxE"/>
    <property type="match status" value="1"/>
</dbReference>
<feature type="domain" description="Type 4 secretion system PilS N-terminal" evidence="2">
    <location>
        <begin position="95"/>
        <end position="185"/>
    </location>
</feature>
<dbReference type="KEGG" id="pfg:AB870_12435"/>
<dbReference type="SUPFAM" id="SSF54523">
    <property type="entry name" value="Pili subunits"/>
    <property type="match status" value="2"/>
</dbReference>
<dbReference type="PATRIC" id="fig|656179.3.peg.2647"/>
<reference evidence="3" key="1">
    <citation type="submission" date="2016-06" db="EMBL/GenBank/DDBJ databases">
        <title>Complete Genome Sequence of Pandoraea faecigallinarum DSM-23572.</title>
        <authorList>
            <person name="Yong D."/>
            <person name="Ee R."/>
            <person name="Lim Y.-L."/>
            <person name="Yin W.-F."/>
            <person name="Chan K.-G."/>
        </authorList>
    </citation>
    <scope>NUCLEOTIDE SEQUENCE</scope>
    <source>
        <strain evidence="3">DSM 23572</strain>
    </source>
</reference>
<dbReference type="Pfam" id="PF08805">
    <property type="entry name" value="PilS"/>
    <property type="match status" value="1"/>
</dbReference>
<dbReference type="RefSeq" id="WP_047906572.1">
    <property type="nucleotide sequence ID" value="NZ_CP011807.3"/>
</dbReference>
<dbReference type="InterPro" id="IPR012902">
    <property type="entry name" value="N_methyl_site"/>
</dbReference>
<dbReference type="STRING" id="656179.AB870_12435"/>
<dbReference type="EMBL" id="CP011807">
    <property type="protein sequence ID" value="AKM30740.1"/>
    <property type="molecule type" value="Genomic_DNA"/>
</dbReference>